<reference evidence="8 9" key="1">
    <citation type="submission" date="2024-10" db="EMBL/GenBank/DDBJ databases">
        <title>Updated reference genomes for cyclostephanoid diatoms.</title>
        <authorList>
            <person name="Roberts W.R."/>
            <person name="Alverson A.J."/>
        </authorList>
    </citation>
    <scope>NUCLEOTIDE SEQUENCE [LARGE SCALE GENOMIC DNA]</scope>
    <source>
        <strain evidence="8 9">AJA010-31</strain>
    </source>
</reference>
<keyword evidence="9" id="KW-1185">Reference proteome</keyword>
<dbReference type="PANTHER" id="PTHR43478">
    <property type="entry name" value="NA+/H+ ANTIPORTER-RELATED"/>
    <property type="match status" value="1"/>
</dbReference>
<organism evidence="8 9">
    <name type="scientific">Cyclotella atomus</name>
    <dbReference type="NCBI Taxonomy" id="382360"/>
    <lineage>
        <taxon>Eukaryota</taxon>
        <taxon>Sar</taxon>
        <taxon>Stramenopiles</taxon>
        <taxon>Ochrophyta</taxon>
        <taxon>Bacillariophyta</taxon>
        <taxon>Coscinodiscophyceae</taxon>
        <taxon>Thalassiosirophycidae</taxon>
        <taxon>Stephanodiscales</taxon>
        <taxon>Stephanodiscaceae</taxon>
        <taxon>Cyclotella</taxon>
    </lineage>
</organism>
<dbReference type="Pfam" id="PF03553">
    <property type="entry name" value="Na_H_antiporter"/>
    <property type="match status" value="1"/>
</dbReference>
<accession>A0ABD3PZU6</accession>
<gene>
    <name evidence="8" type="ORF">ACHAWO_012605</name>
</gene>
<comment type="caution">
    <text evidence="8">The sequence shown here is derived from an EMBL/GenBank/DDBJ whole genome shotgun (WGS) entry which is preliminary data.</text>
</comment>
<feature type="transmembrane region" description="Helical" evidence="6">
    <location>
        <begin position="238"/>
        <end position="258"/>
    </location>
</feature>
<proteinExistence type="predicted"/>
<evidence type="ECO:0000313" key="9">
    <source>
        <dbReference type="Proteomes" id="UP001530400"/>
    </source>
</evidence>
<evidence type="ECO:0000256" key="4">
    <source>
        <dbReference type="ARBA" id="ARBA00022989"/>
    </source>
</evidence>
<feature type="domain" description="Na+/H+ antiporter NhaC-like C-terminal" evidence="7">
    <location>
        <begin position="103"/>
        <end position="229"/>
    </location>
</feature>
<evidence type="ECO:0000256" key="2">
    <source>
        <dbReference type="ARBA" id="ARBA00022475"/>
    </source>
</evidence>
<sequence>MIKTAALRDRNCIIKTVIQVLDAYGTITTETFRDNIFYLLVWTGKDASNPDQTFIEVMEASNANPAFVWGWFNRTKRGASKYCNGVVDDDEVHARVLLSYDDALCSFILGMEKVFGCLVVLILAWSSGSIMKGVGLYRLFGAILTNPDFDYTLLPTISFVISLLITFATGTSFGTMSIMFPLIMAPSYAASNGDPIIFYAVAASILADAVAGDHASPISDTTVLASSLLRTLPIGKCAFNNSICILLGFGAMALHATITSAPAINLSGRFDIFTEAYLFITKNEFLTTLKEQTKQVAETGEALAIVEKSTRDVKVLDGSDDKYGTSDDGSVHVDPVKYRVSVFTA</sequence>
<comment type="subcellular location">
    <subcellularLocation>
        <location evidence="1">Cell membrane</location>
        <topology evidence="1">Multi-pass membrane protein</topology>
    </subcellularLocation>
</comment>
<keyword evidence="2" id="KW-1003">Cell membrane</keyword>
<dbReference type="AlphaFoldDB" id="A0ABD3PZU6"/>
<evidence type="ECO:0000259" key="7">
    <source>
        <dbReference type="Pfam" id="PF03553"/>
    </source>
</evidence>
<evidence type="ECO:0000256" key="1">
    <source>
        <dbReference type="ARBA" id="ARBA00004651"/>
    </source>
</evidence>
<feature type="transmembrane region" description="Helical" evidence="6">
    <location>
        <begin position="157"/>
        <end position="184"/>
    </location>
</feature>
<dbReference type="GO" id="GO:0005886">
    <property type="term" value="C:plasma membrane"/>
    <property type="evidence" value="ECO:0007669"/>
    <property type="project" value="UniProtKB-SubCell"/>
</dbReference>
<evidence type="ECO:0000313" key="8">
    <source>
        <dbReference type="EMBL" id="KAL3793428.1"/>
    </source>
</evidence>
<keyword evidence="5 6" id="KW-0472">Membrane</keyword>
<evidence type="ECO:0000256" key="6">
    <source>
        <dbReference type="SAM" id="Phobius"/>
    </source>
</evidence>
<name>A0ABD3PZU6_9STRA</name>
<feature type="transmembrane region" description="Helical" evidence="6">
    <location>
        <begin position="114"/>
        <end position="137"/>
    </location>
</feature>
<keyword evidence="3 6" id="KW-0812">Transmembrane</keyword>
<dbReference type="EMBL" id="JALLPJ020000391">
    <property type="protein sequence ID" value="KAL3793428.1"/>
    <property type="molecule type" value="Genomic_DNA"/>
</dbReference>
<evidence type="ECO:0000256" key="5">
    <source>
        <dbReference type="ARBA" id="ARBA00023136"/>
    </source>
</evidence>
<protein>
    <recommendedName>
        <fullName evidence="7">Na+/H+ antiporter NhaC-like C-terminal domain-containing protein</fullName>
    </recommendedName>
</protein>
<keyword evidence="4 6" id="KW-1133">Transmembrane helix</keyword>
<dbReference type="InterPro" id="IPR018461">
    <property type="entry name" value="Na/H_Antiport_NhaC-like_C"/>
</dbReference>
<dbReference type="Proteomes" id="UP001530400">
    <property type="component" value="Unassembled WGS sequence"/>
</dbReference>
<dbReference type="PANTHER" id="PTHR43478:SF1">
    <property type="entry name" value="NA+_H+ ANTIPORTER NHAC-LIKE C-TERMINAL DOMAIN-CONTAINING PROTEIN"/>
    <property type="match status" value="1"/>
</dbReference>
<evidence type="ECO:0000256" key="3">
    <source>
        <dbReference type="ARBA" id="ARBA00022692"/>
    </source>
</evidence>